<evidence type="ECO:0000256" key="1">
    <source>
        <dbReference type="ARBA" id="ARBA00009716"/>
    </source>
</evidence>
<comment type="similarity">
    <text evidence="1">Belongs to the glutamate synthase family.</text>
</comment>
<dbReference type="InterPro" id="IPR002932">
    <property type="entry name" value="Glu_synthdom"/>
</dbReference>
<evidence type="ECO:0000313" key="3">
    <source>
        <dbReference type="Proteomes" id="UP000887563"/>
    </source>
</evidence>
<evidence type="ECO:0000313" key="4">
    <source>
        <dbReference type="WBParaSite" id="Minc3s11332g44812"/>
    </source>
</evidence>
<protein>
    <submittedName>
        <fullName evidence="4">Glutamate synthase domain-containing protein</fullName>
    </submittedName>
</protein>
<keyword evidence="3" id="KW-1185">Reference proteome</keyword>
<proteinExistence type="inferred from homology"/>
<reference evidence="4" key="1">
    <citation type="submission" date="2022-11" db="UniProtKB">
        <authorList>
            <consortium name="WormBaseParasite"/>
        </authorList>
    </citation>
    <scope>IDENTIFICATION</scope>
</reference>
<dbReference type="SUPFAM" id="SSF51395">
    <property type="entry name" value="FMN-linked oxidoreductases"/>
    <property type="match status" value="1"/>
</dbReference>
<name>A0A914NVI5_MELIC</name>
<dbReference type="Proteomes" id="UP000887563">
    <property type="component" value="Unplaced"/>
</dbReference>
<dbReference type="AlphaFoldDB" id="A0A914NVI5"/>
<dbReference type="Pfam" id="PF01645">
    <property type="entry name" value="Glu_synthase"/>
    <property type="match status" value="1"/>
</dbReference>
<dbReference type="InterPro" id="IPR013785">
    <property type="entry name" value="Aldolase_TIM"/>
</dbReference>
<feature type="domain" description="Glutamate synthase" evidence="2">
    <location>
        <begin position="2"/>
        <end position="69"/>
    </location>
</feature>
<accession>A0A914NVI5</accession>
<dbReference type="PANTHER" id="PTHR43100:SF1">
    <property type="entry name" value="GLUTAMATE SYNTHASE [NADPH] SMALL CHAIN"/>
    <property type="match status" value="1"/>
</dbReference>
<evidence type="ECO:0000259" key="2">
    <source>
        <dbReference type="Pfam" id="PF01645"/>
    </source>
</evidence>
<dbReference type="GO" id="GO:0015930">
    <property type="term" value="F:glutamate synthase activity"/>
    <property type="evidence" value="ECO:0007669"/>
    <property type="project" value="InterPro"/>
</dbReference>
<dbReference type="GO" id="GO:0006537">
    <property type="term" value="P:glutamate biosynthetic process"/>
    <property type="evidence" value="ECO:0007669"/>
    <property type="project" value="InterPro"/>
</dbReference>
<sequence>MVAAASFGVNSSYLANSVELQVKVAQGAKLGDGGAIPGYKVKREIAATRKSTHGVGLISPPPHHDIYSFFNQFLKRLFCIIYYN</sequence>
<dbReference type="PANTHER" id="PTHR43100">
    <property type="entry name" value="GLUTAMATE SYNTHASE [NADPH] SMALL CHAIN"/>
    <property type="match status" value="1"/>
</dbReference>
<dbReference type="InterPro" id="IPR051394">
    <property type="entry name" value="Glutamate_Synthase"/>
</dbReference>
<dbReference type="Gene3D" id="3.20.20.70">
    <property type="entry name" value="Aldolase class I"/>
    <property type="match status" value="1"/>
</dbReference>
<organism evidence="3 4">
    <name type="scientific">Meloidogyne incognita</name>
    <name type="common">Southern root-knot nematode worm</name>
    <name type="synonym">Oxyuris incognita</name>
    <dbReference type="NCBI Taxonomy" id="6306"/>
    <lineage>
        <taxon>Eukaryota</taxon>
        <taxon>Metazoa</taxon>
        <taxon>Ecdysozoa</taxon>
        <taxon>Nematoda</taxon>
        <taxon>Chromadorea</taxon>
        <taxon>Rhabditida</taxon>
        <taxon>Tylenchina</taxon>
        <taxon>Tylenchomorpha</taxon>
        <taxon>Tylenchoidea</taxon>
        <taxon>Meloidogynidae</taxon>
        <taxon>Meloidogyninae</taxon>
        <taxon>Meloidogyne</taxon>
        <taxon>Meloidogyne incognita group</taxon>
    </lineage>
</organism>
<dbReference type="WBParaSite" id="Minc3s11332g44812">
    <property type="protein sequence ID" value="Minc3s11332g44812"/>
    <property type="gene ID" value="Minc3s11332g44812"/>
</dbReference>